<evidence type="ECO:0000313" key="3">
    <source>
        <dbReference type="Proteomes" id="UP000822688"/>
    </source>
</evidence>
<feature type="compositionally biased region" description="Polar residues" evidence="1">
    <location>
        <begin position="75"/>
        <end position="85"/>
    </location>
</feature>
<feature type="compositionally biased region" description="Basic and acidic residues" evidence="1">
    <location>
        <begin position="39"/>
        <end position="55"/>
    </location>
</feature>
<feature type="compositionally biased region" description="Basic residues" evidence="1">
    <location>
        <begin position="1"/>
        <end position="15"/>
    </location>
</feature>
<protein>
    <submittedName>
        <fullName evidence="2">Uncharacterized protein</fullName>
    </submittedName>
</protein>
<feature type="compositionally biased region" description="Basic residues" evidence="1">
    <location>
        <begin position="28"/>
        <end position="38"/>
    </location>
</feature>
<comment type="caution">
    <text evidence="2">The sequence shown here is derived from an EMBL/GenBank/DDBJ whole genome shotgun (WGS) entry which is preliminary data.</text>
</comment>
<proteinExistence type="predicted"/>
<dbReference type="AlphaFoldDB" id="A0A8T0G4S5"/>
<evidence type="ECO:0000313" key="2">
    <source>
        <dbReference type="EMBL" id="KAG0553905.1"/>
    </source>
</evidence>
<gene>
    <name evidence="2" type="ORF">KC19_12G048300</name>
</gene>
<organism evidence="2 3">
    <name type="scientific">Ceratodon purpureus</name>
    <name type="common">Fire moss</name>
    <name type="synonym">Dicranum purpureum</name>
    <dbReference type="NCBI Taxonomy" id="3225"/>
    <lineage>
        <taxon>Eukaryota</taxon>
        <taxon>Viridiplantae</taxon>
        <taxon>Streptophyta</taxon>
        <taxon>Embryophyta</taxon>
        <taxon>Bryophyta</taxon>
        <taxon>Bryophytina</taxon>
        <taxon>Bryopsida</taxon>
        <taxon>Dicranidae</taxon>
        <taxon>Pseudoditrichales</taxon>
        <taxon>Ditrichaceae</taxon>
        <taxon>Ceratodon</taxon>
    </lineage>
</organism>
<feature type="compositionally biased region" description="Low complexity" evidence="1">
    <location>
        <begin position="86"/>
        <end position="97"/>
    </location>
</feature>
<feature type="compositionally biased region" description="Polar residues" evidence="1">
    <location>
        <begin position="18"/>
        <end position="27"/>
    </location>
</feature>
<feature type="region of interest" description="Disordered" evidence="1">
    <location>
        <begin position="1"/>
        <end position="55"/>
    </location>
</feature>
<sequence length="103" mass="12096">MSHNSRRRVRHHAGTRWRQMQFNSSSGHQRRSGKRRKKPFLEAPKRETDAPKLEDMKSWRRLLARRCSMVLRRPSYSSGHTPTLHSQSSKDSSSCTSLLWYGS</sequence>
<dbReference type="EMBL" id="CM026433">
    <property type="protein sequence ID" value="KAG0553905.1"/>
    <property type="molecule type" value="Genomic_DNA"/>
</dbReference>
<evidence type="ECO:0000256" key="1">
    <source>
        <dbReference type="SAM" id="MobiDB-lite"/>
    </source>
</evidence>
<keyword evidence="3" id="KW-1185">Reference proteome</keyword>
<dbReference type="Proteomes" id="UP000822688">
    <property type="component" value="Chromosome 12"/>
</dbReference>
<feature type="region of interest" description="Disordered" evidence="1">
    <location>
        <begin position="71"/>
        <end position="103"/>
    </location>
</feature>
<name>A0A8T0G4S5_CERPU</name>
<reference evidence="2" key="1">
    <citation type="submission" date="2020-06" db="EMBL/GenBank/DDBJ databases">
        <title>WGS assembly of Ceratodon purpureus strain R40.</title>
        <authorList>
            <person name="Carey S.B."/>
            <person name="Jenkins J."/>
            <person name="Shu S."/>
            <person name="Lovell J.T."/>
            <person name="Sreedasyam A."/>
            <person name="Maumus F."/>
            <person name="Tiley G.P."/>
            <person name="Fernandez-Pozo N."/>
            <person name="Barry K."/>
            <person name="Chen C."/>
            <person name="Wang M."/>
            <person name="Lipzen A."/>
            <person name="Daum C."/>
            <person name="Saski C.A."/>
            <person name="Payton A.C."/>
            <person name="Mcbreen J.C."/>
            <person name="Conrad R.E."/>
            <person name="Kollar L.M."/>
            <person name="Olsson S."/>
            <person name="Huttunen S."/>
            <person name="Landis J.B."/>
            <person name="Wickett N.J."/>
            <person name="Johnson M.G."/>
            <person name="Rensing S.A."/>
            <person name="Grimwood J."/>
            <person name="Schmutz J."/>
            <person name="Mcdaniel S.F."/>
        </authorList>
    </citation>
    <scope>NUCLEOTIDE SEQUENCE</scope>
    <source>
        <strain evidence="2">R40</strain>
    </source>
</reference>
<accession>A0A8T0G4S5</accession>